<evidence type="ECO:0000256" key="10">
    <source>
        <dbReference type="SAM" id="Phobius"/>
    </source>
</evidence>
<keyword evidence="6" id="KW-0547">Nucleotide-binding</keyword>
<dbReference type="PANTHER" id="PTHR19229:SF36">
    <property type="entry name" value="ATP-BINDING CASSETTE SUB-FAMILY A MEMBER 2"/>
    <property type="match status" value="1"/>
</dbReference>
<dbReference type="SMART" id="SM00382">
    <property type="entry name" value="AAA"/>
    <property type="match status" value="2"/>
</dbReference>
<keyword evidence="8 10" id="KW-1133">Transmembrane helix</keyword>
<accession>A0ABR1NUM7</accession>
<dbReference type="Proteomes" id="UP001430848">
    <property type="component" value="Unassembled WGS sequence"/>
</dbReference>
<feature type="transmembrane region" description="Helical" evidence="10">
    <location>
        <begin position="31"/>
        <end position="53"/>
    </location>
</feature>
<dbReference type="Pfam" id="PF00005">
    <property type="entry name" value="ABC_tran"/>
    <property type="match status" value="2"/>
</dbReference>
<sequence>MLFDHTALLRQLRALVYKNFLVTVIRRPGGFLFSTYVFPIAILWFLIALPSLLSSSVRNGVSSPASVKSLAETVQERLIIVQPDNLGPDVSRVIDAFTAPIPRDLVVFTNTESDLASLCATSLTGRSDCHGAVIFVDSPLTPNKEGGGSSGKAWRYTIRADPGLDDSSFDATSHHGAQEDVYLPLQVAIDRAITNSTLQPEVFRFTEQTQAEATKADLENRPLYAFALFAAYYLTIYRLTRFVTGERESGMSQLLDAMGGPMSPVGRVFSWPLVVDVLSIPCFILLGVMYSNMLFPTSSMGVIILWQVLLGLAVNSSTVFAASFFKTSRTSAVYVMGVFLILSIITNSYTQNIDPMPQFGGSLFLSLFFPSSSHIFFMQQLSLWELAGSAVDLNSMPPSSPGLGLTYGINPATLLGFLGLQIIIYPCAAILVEMLMHRISNRKRTFPTKVASRTQYPFEANDLHKKFYPGLMKRIFCCGRRGVNKALDGVTFRGQQGQITCLLGPNGSGKTTTLHMLSGFLTPSSGSIDLGVQWSQMGVCPQRDTFWEQLSVMEHINIWSQIKSAKPLYSHELDQLAESCDLGWKRGSRADTLSGGQKRKLQLACMFVGDSRLCLIDECTSGLDPLSRQAVWKILLQQRSRRTIILTTHFLDEVEILADDIVIMSKGKIKCQGPAAELTAKYGSGYTVAAPVDSPRAPVGGIPYSVHQDQVLYKTADSYSAARLCSTLSSAGVTGLSVSSPSIEDVFMRVVDDVDGDLRQAIDTSGDSEFEMTPATRIGFGRQVLVILGKRFTVLKHFWWPYFYAVVIVFAVTPQLQGMLMDYSQPSCQLVKTPMGAAETPALSWDGSCATSGCDRLTLGPSAANSTLFDLVRAKKEAFTSIGADAATAFTVVQHDRAAFIDYIQNNVYENLGGLFLPSDDSRPLIGYRQRTGSSTVSVLANLWSQMVSGVDIIMSRGTFGSTARPEGSSTGMIYVMFFAFVQAIYPAVFSLYPAMERSRKVRALEYANGVGRGPIWVAYGMFDFMWVLLISAGVTFLLSTRNLNGYPGVMFCVLALYGLTGVFTGFIISHFTRGPLKTFITTFALSIVFYAVSLLALVVGAQKADAAQHDAISMGLAFGLNLIFPIGNVLRAMFIGLNILQFACSGDEISSTGSIYGLGGPLLYLILQSIALLLILINLENNTLTFFWRRKRPGRVIVAPTGYVPSLEVKQEQMRVKGSPDDLLQVLHVSKSFGALNAVDDVCFGLPRNDILALLGPNGAGKSTLVGMLHSQLVPDGGSIILCGDDGRSPSAQRNLGVCPQHDAIDLMTTEEHLLFYARVKGVRDPKRNARCIMAKLGLSPHKNTMAAKLSGGNKRKLSLAIALMGMPSVLILDEPTTAMDALAKRAFWGIVRSVAQDRSILLTTHSMEEADALATRTAIMKRRFLAIGTTEELRQKYSDSFHINLLLTSAPGSTQQEMEDVRSSITAMVPGTELERDMAGGQIRLIVPGTESMGQLIGLLEDNKDRLGIAYSTVTNSTLENVFASVIKESTAYDEDQAAGLHGDDILLKPLPSATTARVDE</sequence>
<evidence type="ECO:0000256" key="8">
    <source>
        <dbReference type="ARBA" id="ARBA00022989"/>
    </source>
</evidence>
<feature type="transmembrane region" description="Helical" evidence="10">
    <location>
        <begin position="1017"/>
        <end position="1040"/>
    </location>
</feature>
<keyword evidence="3" id="KW-0813">Transport</keyword>
<dbReference type="InterPro" id="IPR013525">
    <property type="entry name" value="ABC2_TM"/>
</dbReference>
<evidence type="ECO:0000256" key="5">
    <source>
        <dbReference type="ARBA" id="ARBA00022737"/>
    </source>
</evidence>
<comment type="similarity">
    <text evidence="2">Belongs to the ABC transporter superfamily. ABCA family.</text>
</comment>
<dbReference type="SUPFAM" id="SSF52540">
    <property type="entry name" value="P-loop containing nucleoside triphosphate hydrolases"/>
    <property type="match status" value="2"/>
</dbReference>
<dbReference type="InterPro" id="IPR027417">
    <property type="entry name" value="P-loop_NTPase"/>
</dbReference>
<dbReference type="EMBL" id="JAKNSF020000104">
    <property type="protein sequence ID" value="KAK7715833.1"/>
    <property type="molecule type" value="Genomic_DNA"/>
</dbReference>
<comment type="caution">
    <text evidence="12">The sequence shown here is derived from an EMBL/GenBank/DDBJ whole genome shotgun (WGS) entry which is preliminary data.</text>
</comment>
<feature type="transmembrane region" description="Helical" evidence="10">
    <location>
        <begin position="798"/>
        <end position="816"/>
    </location>
</feature>
<feature type="domain" description="ABC transporter" evidence="11">
    <location>
        <begin position="458"/>
        <end position="691"/>
    </location>
</feature>
<dbReference type="Pfam" id="PF12698">
    <property type="entry name" value="ABC2_membrane_3"/>
    <property type="match status" value="1"/>
</dbReference>
<dbReference type="InterPro" id="IPR003593">
    <property type="entry name" value="AAA+_ATPase"/>
</dbReference>
<organism evidence="12 13">
    <name type="scientific">Diaporthe eres</name>
    <name type="common">Phomopsis oblonga</name>
    <dbReference type="NCBI Taxonomy" id="83184"/>
    <lineage>
        <taxon>Eukaryota</taxon>
        <taxon>Fungi</taxon>
        <taxon>Dikarya</taxon>
        <taxon>Ascomycota</taxon>
        <taxon>Pezizomycotina</taxon>
        <taxon>Sordariomycetes</taxon>
        <taxon>Sordariomycetidae</taxon>
        <taxon>Diaporthales</taxon>
        <taxon>Diaporthaceae</taxon>
        <taxon>Diaporthe</taxon>
        <taxon>Diaporthe eres species complex</taxon>
    </lineage>
</organism>
<reference evidence="12 13" key="1">
    <citation type="submission" date="2024-02" db="EMBL/GenBank/DDBJ databases">
        <title>De novo assembly and annotation of 12 fungi associated with fruit tree decline syndrome in Ontario, Canada.</title>
        <authorList>
            <person name="Sulman M."/>
            <person name="Ellouze W."/>
            <person name="Ilyukhin E."/>
        </authorList>
    </citation>
    <scope>NUCLEOTIDE SEQUENCE [LARGE SCALE GENOMIC DNA]</scope>
    <source>
        <strain evidence="12 13">M169</strain>
    </source>
</reference>
<feature type="transmembrane region" description="Helical" evidence="10">
    <location>
        <begin position="302"/>
        <end position="325"/>
    </location>
</feature>
<proteinExistence type="inferred from homology"/>
<dbReference type="InterPro" id="IPR026082">
    <property type="entry name" value="ABCA"/>
</dbReference>
<gene>
    <name evidence="12" type="ORF">SLS63_011248</name>
</gene>
<keyword evidence="13" id="KW-1185">Reference proteome</keyword>
<feature type="transmembrane region" description="Helical" evidence="10">
    <location>
        <begin position="1080"/>
        <end position="1100"/>
    </location>
</feature>
<evidence type="ECO:0000259" key="11">
    <source>
        <dbReference type="PROSITE" id="PS50893"/>
    </source>
</evidence>
<keyword evidence="7" id="KW-0067">ATP-binding</keyword>
<evidence type="ECO:0000256" key="6">
    <source>
        <dbReference type="ARBA" id="ARBA00022741"/>
    </source>
</evidence>
<feature type="transmembrane region" description="Helical" evidence="10">
    <location>
        <begin position="331"/>
        <end position="350"/>
    </location>
</feature>
<evidence type="ECO:0000256" key="9">
    <source>
        <dbReference type="ARBA" id="ARBA00023136"/>
    </source>
</evidence>
<evidence type="ECO:0000256" key="2">
    <source>
        <dbReference type="ARBA" id="ARBA00008869"/>
    </source>
</evidence>
<dbReference type="PROSITE" id="PS50893">
    <property type="entry name" value="ABC_TRANSPORTER_2"/>
    <property type="match status" value="2"/>
</dbReference>
<evidence type="ECO:0000256" key="1">
    <source>
        <dbReference type="ARBA" id="ARBA00004141"/>
    </source>
</evidence>
<dbReference type="PROSITE" id="PS00211">
    <property type="entry name" value="ABC_TRANSPORTER_1"/>
    <property type="match status" value="2"/>
</dbReference>
<feature type="transmembrane region" description="Helical" evidence="10">
    <location>
        <begin position="404"/>
        <end position="432"/>
    </location>
</feature>
<dbReference type="InterPro" id="IPR017871">
    <property type="entry name" value="ABC_transporter-like_CS"/>
</dbReference>
<feature type="transmembrane region" description="Helical" evidence="10">
    <location>
        <begin position="1112"/>
        <end position="1135"/>
    </location>
</feature>
<evidence type="ECO:0000256" key="3">
    <source>
        <dbReference type="ARBA" id="ARBA00022448"/>
    </source>
</evidence>
<dbReference type="CDD" id="cd03263">
    <property type="entry name" value="ABC_subfamily_A"/>
    <property type="match status" value="2"/>
</dbReference>
<feature type="transmembrane region" description="Helical" evidence="10">
    <location>
        <begin position="362"/>
        <end position="384"/>
    </location>
</feature>
<dbReference type="InterPro" id="IPR003439">
    <property type="entry name" value="ABC_transporter-like_ATP-bd"/>
</dbReference>
<feature type="transmembrane region" description="Helical" evidence="10">
    <location>
        <begin position="268"/>
        <end position="290"/>
    </location>
</feature>
<dbReference type="PANTHER" id="PTHR19229">
    <property type="entry name" value="ATP-BINDING CASSETTE TRANSPORTER SUBFAMILY A ABCA"/>
    <property type="match status" value="1"/>
</dbReference>
<feature type="domain" description="ABC transporter" evidence="11">
    <location>
        <begin position="1225"/>
        <end position="1449"/>
    </location>
</feature>
<dbReference type="Gene3D" id="3.40.50.300">
    <property type="entry name" value="P-loop containing nucleotide triphosphate hydrolases"/>
    <property type="match status" value="2"/>
</dbReference>
<comment type="subcellular location">
    <subcellularLocation>
        <location evidence="1">Membrane</location>
        <topology evidence="1">Multi-pass membrane protein</topology>
    </subcellularLocation>
</comment>
<evidence type="ECO:0000313" key="13">
    <source>
        <dbReference type="Proteomes" id="UP001430848"/>
    </source>
</evidence>
<feature type="transmembrane region" description="Helical" evidence="10">
    <location>
        <begin position="1156"/>
        <end position="1178"/>
    </location>
</feature>
<keyword evidence="9 10" id="KW-0472">Membrane</keyword>
<protein>
    <recommendedName>
        <fullName evidence="11">ABC transporter domain-containing protein</fullName>
    </recommendedName>
</protein>
<evidence type="ECO:0000256" key="4">
    <source>
        <dbReference type="ARBA" id="ARBA00022692"/>
    </source>
</evidence>
<feature type="transmembrane region" description="Helical" evidence="10">
    <location>
        <begin position="973"/>
        <end position="996"/>
    </location>
</feature>
<feature type="transmembrane region" description="Helical" evidence="10">
    <location>
        <begin position="223"/>
        <end position="240"/>
    </location>
</feature>
<name>A0ABR1NUM7_DIAER</name>
<keyword evidence="5" id="KW-0677">Repeat</keyword>
<keyword evidence="4 10" id="KW-0812">Transmembrane</keyword>
<evidence type="ECO:0000313" key="12">
    <source>
        <dbReference type="EMBL" id="KAK7715833.1"/>
    </source>
</evidence>
<feature type="transmembrane region" description="Helical" evidence="10">
    <location>
        <begin position="1046"/>
        <end position="1068"/>
    </location>
</feature>
<evidence type="ECO:0000256" key="7">
    <source>
        <dbReference type="ARBA" id="ARBA00022840"/>
    </source>
</evidence>